<dbReference type="EMBL" id="CP072642">
    <property type="protein sequence ID" value="QUV93085.1"/>
    <property type="molecule type" value="Genomic_DNA"/>
</dbReference>
<evidence type="ECO:0000256" key="1">
    <source>
        <dbReference type="SAM" id="Coils"/>
    </source>
</evidence>
<feature type="coiled-coil region" evidence="1">
    <location>
        <begin position="24"/>
        <end position="79"/>
    </location>
</feature>
<keyword evidence="3" id="KW-1185">Reference proteome</keyword>
<evidence type="ECO:0000313" key="3">
    <source>
        <dbReference type="Proteomes" id="UP000677668"/>
    </source>
</evidence>
<organism evidence="2 3">
    <name type="scientific">Chloracidobacterium sp. N</name>
    <dbReference type="NCBI Taxonomy" id="2821540"/>
    <lineage>
        <taxon>Bacteria</taxon>
        <taxon>Pseudomonadati</taxon>
        <taxon>Acidobacteriota</taxon>
        <taxon>Terriglobia</taxon>
        <taxon>Terriglobales</taxon>
        <taxon>Acidobacteriaceae</taxon>
        <taxon>Chloracidobacterium</taxon>
        <taxon>Chloracidobacterium aggregatum</taxon>
    </lineage>
</organism>
<protein>
    <recommendedName>
        <fullName evidence="4">Cell division protein ZapB</fullName>
    </recommendedName>
</protein>
<dbReference type="Gene3D" id="1.20.5.340">
    <property type="match status" value="1"/>
</dbReference>
<sequence length="94" mass="10987">MTTLNGMEKFNHLEDKLYRIVEYAKHLRQEKESLEREVAALKREAAARAEENERLNQRLHQMLNERDAIKNKVEAMLDAIALVEPELTEAARRG</sequence>
<dbReference type="Proteomes" id="UP000677668">
    <property type="component" value="Chromosome 1"/>
</dbReference>
<keyword evidence="1" id="KW-0175">Coiled coil</keyword>
<evidence type="ECO:0000313" key="2">
    <source>
        <dbReference type="EMBL" id="QUV93085.1"/>
    </source>
</evidence>
<evidence type="ECO:0008006" key="4">
    <source>
        <dbReference type="Google" id="ProtNLM"/>
    </source>
</evidence>
<name>A0ABX8AWL8_9BACT</name>
<reference evidence="2 3" key="1">
    <citation type="submission" date="2021-03" db="EMBL/GenBank/DDBJ databases">
        <title>Genomic and phenotypic characterization of Chloracidobacterium isolates provides evidence for multiple species.</title>
        <authorList>
            <person name="Saini M.K."/>
            <person name="Costas A.M.G."/>
            <person name="Tank M."/>
            <person name="Bryant D.A."/>
        </authorList>
    </citation>
    <scope>NUCLEOTIDE SEQUENCE [LARGE SCALE GENOMIC DNA]</scope>
    <source>
        <strain evidence="2 3">N</strain>
    </source>
</reference>
<accession>A0ABX8AWL8</accession>
<gene>
    <name evidence="2" type="ORF">J8C05_06770</name>
</gene>
<dbReference type="RefSeq" id="WP_148263974.1">
    <property type="nucleotide sequence ID" value="NZ_CP072642.1"/>
</dbReference>
<proteinExistence type="predicted"/>